<dbReference type="Gene3D" id="3.40.50.2000">
    <property type="entry name" value="Glycogen Phosphorylase B"/>
    <property type="match status" value="2"/>
</dbReference>
<keyword evidence="3" id="KW-0808">Transferase</keyword>
<proteinExistence type="predicted"/>
<evidence type="ECO:0000259" key="2">
    <source>
        <dbReference type="Pfam" id="PF13439"/>
    </source>
</evidence>
<reference evidence="3" key="1">
    <citation type="submission" date="2022-09" db="EMBL/GenBank/DDBJ databases">
        <title>Haloadaptaus new haloarchaeum isolated from saline soil.</title>
        <authorList>
            <person name="Duran-Viseras A."/>
            <person name="Sanchez-Porro C."/>
            <person name="Ventosa A."/>
        </authorList>
    </citation>
    <scope>NUCLEOTIDE SEQUENCE</scope>
    <source>
        <strain evidence="3">F3-133</strain>
    </source>
</reference>
<dbReference type="InterPro" id="IPR050194">
    <property type="entry name" value="Glycosyltransferase_grp1"/>
</dbReference>
<accession>A0A9Q4C4C5</accession>
<keyword evidence="3" id="KW-0328">Glycosyltransferase</keyword>
<gene>
    <name evidence="3" type="ORF">EGH25_09730</name>
</gene>
<sequence>MDKLSIGFFTDSYFPEIDGVSYTLRHWKERLEERGHEVFIVYPGSKRYDPDEGEIPVRSLPNPLYRGYNIGLPLGYGKLPELDVVHCHGPAFVGRYGRRYAAKEGIPKVYTHHTPIEEYVEQAVRSKRIANAVGRIYVPIENRFLSKFDVVTASTGRMDRDVEAKKLTVGVDIDFFEPCEGSFVDEIDVERPVVGYSGRVSREKNIGHLCRFAEGFDGSVVIVGEGPDRPRIQKMAGENVEVMDFLDRERLPEFYSGIDVFATASTGDTLGLSTLEANACGTPVVAADVEPFSRTITSQNGERFEFGDTGDMLRAVETALGNDYSTRGTAEQHCIRETIDMLERIYEEETVGEVKEMYQTA</sequence>
<dbReference type="EMBL" id="RKLV01000010">
    <property type="protein sequence ID" value="MCX2819627.1"/>
    <property type="molecule type" value="Genomic_DNA"/>
</dbReference>
<dbReference type="EC" id="2.4.-.-" evidence="3"/>
<dbReference type="InterPro" id="IPR028098">
    <property type="entry name" value="Glyco_trans_4-like_N"/>
</dbReference>
<dbReference type="RefSeq" id="WP_266088056.1">
    <property type="nucleotide sequence ID" value="NZ_RKLV01000010.1"/>
</dbReference>
<comment type="caution">
    <text evidence="3">The sequence shown here is derived from an EMBL/GenBank/DDBJ whole genome shotgun (WGS) entry which is preliminary data.</text>
</comment>
<dbReference type="GO" id="GO:0016757">
    <property type="term" value="F:glycosyltransferase activity"/>
    <property type="evidence" value="ECO:0007669"/>
    <property type="project" value="UniProtKB-KW"/>
</dbReference>
<organism evidence="3 4">
    <name type="scientific">Halorutilus salinus</name>
    <dbReference type="NCBI Taxonomy" id="2487751"/>
    <lineage>
        <taxon>Archaea</taxon>
        <taxon>Methanobacteriati</taxon>
        <taxon>Methanobacteriota</taxon>
        <taxon>Stenosarchaea group</taxon>
        <taxon>Halobacteria</taxon>
        <taxon>Halorutilales</taxon>
        <taxon>Halorutilaceae</taxon>
        <taxon>Halorutilus</taxon>
    </lineage>
</organism>
<evidence type="ECO:0000313" key="4">
    <source>
        <dbReference type="Proteomes" id="UP001149411"/>
    </source>
</evidence>
<evidence type="ECO:0000313" key="3">
    <source>
        <dbReference type="EMBL" id="MCX2819627.1"/>
    </source>
</evidence>
<dbReference type="Pfam" id="PF13439">
    <property type="entry name" value="Glyco_transf_4"/>
    <property type="match status" value="1"/>
</dbReference>
<dbReference type="PANTHER" id="PTHR45947">
    <property type="entry name" value="SULFOQUINOVOSYL TRANSFERASE SQD2"/>
    <property type="match status" value="1"/>
</dbReference>
<dbReference type="Pfam" id="PF00534">
    <property type="entry name" value="Glycos_transf_1"/>
    <property type="match status" value="1"/>
</dbReference>
<dbReference type="PANTHER" id="PTHR45947:SF3">
    <property type="entry name" value="SULFOQUINOVOSYL TRANSFERASE SQD2"/>
    <property type="match status" value="1"/>
</dbReference>
<dbReference type="Proteomes" id="UP001149411">
    <property type="component" value="Unassembled WGS sequence"/>
</dbReference>
<dbReference type="SUPFAM" id="SSF53756">
    <property type="entry name" value="UDP-Glycosyltransferase/glycogen phosphorylase"/>
    <property type="match status" value="1"/>
</dbReference>
<feature type="domain" description="Glycosyltransferase subfamily 4-like N-terminal" evidence="2">
    <location>
        <begin position="18"/>
        <end position="164"/>
    </location>
</feature>
<name>A0A9Q4C4C5_9EURY</name>
<feature type="domain" description="Glycosyl transferase family 1" evidence="1">
    <location>
        <begin position="186"/>
        <end position="323"/>
    </location>
</feature>
<dbReference type="AlphaFoldDB" id="A0A9Q4C4C5"/>
<protein>
    <submittedName>
        <fullName evidence="3">Glycosyltransferase</fullName>
        <ecNumber evidence="3">2.4.-.-</ecNumber>
    </submittedName>
</protein>
<keyword evidence="4" id="KW-1185">Reference proteome</keyword>
<evidence type="ECO:0000259" key="1">
    <source>
        <dbReference type="Pfam" id="PF00534"/>
    </source>
</evidence>
<dbReference type="InterPro" id="IPR001296">
    <property type="entry name" value="Glyco_trans_1"/>
</dbReference>